<dbReference type="PANTHER" id="PTHR23501">
    <property type="entry name" value="MAJOR FACILITATOR SUPERFAMILY"/>
    <property type="match status" value="1"/>
</dbReference>
<evidence type="ECO:0000256" key="6">
    <source>
        <dbReference type="SAM" id="MobiDB-lite"/>
    </source>
</evidence>
<feature type="compositionally biased region" description="Basic and acidic residues" evidence="6">
    <location>
        <begin position="22"/>
        <end position="33"/>
    </location>
</feature>
<feature type="transmembrane region" description="Helical" evidence="7">
    <location>
        <begin position="540"/>
        <end position="559"/>
    </location>
</feature>
<evidence type="ECO:0000256" key="7">
    <source>
        <dbReference type="SAM" id="Phobius"/>
    </source>
</evidence>
<evidence type="ECO:0000313" key="10">
    <source>
        <dbReference type="Proteomes" id="UP000654913"/>
    </source>
</evidence>
<sequence length="595" mass="64089">MPPKPDTETLHLEEGPLPQVLEHSDDRTREAQGRDFSSVPKSYWISPSFIGTYSAMGLTFAGTVGGFALAAPVMSDINQDLGPSPNIVYASLMNVLLSAITIQIIGSLSDIFGRRWFFIIGSGLALIGSILGATAQSVNQIIVSQAFFGVSKGFGVSFFWVIGELVPMRWRFVAASGQYLYSFPANPLAAKVALSFQTNTSVHWRGAFHLLIGINGLAMICWYCFYYPPTFKMLHRRRMAKDLLLHFDWIGLLLYAGGLVTLLLGLTWGGHTYPWDSSEVLGTIIGGVATLVLFGIWEVYIPLPNVEPFIPVYLWKNLPFQASAWLTGIGSATYYGFSLVWPDAVSILYPGKSVEDRNTLSSVLILLFVFGQLSGGLIGKAIGARRGSVLTAFAAAPLLAAAGTNPLNLDLTVALAALGCFAIGSNEGIALVTSTFPLRSQDEIGAAGGLCGTVRQFVGSVGTAIFSTALRNRLQSTQPQYMERAASEVNLPASSIPDLISALQGSATLTGANVPGLQESMIATLEDGWREAHSEAYRTVIYVSLIFAGSALFLCWFVPDLDQSSVDYVAGHIHQTSETRALENDGMEEHESKAV</sequence>
<proteinExistence type="predicted"/>
<gene>
    <name evidence="9" type="ORF">APUU_51518A</name>
</gene>
<feature type="compositionally biased region" description="Basic and acidic residues" evidence="6">
    <location>
        <begin position="1"/>
        <end position="14"/>
    </location>
</feature>
<evidence type="ECO:0000256" key="5">
    <source>
        <dbReference type="ARBA" id="ARBA00023136"/>
    </source>
</evidence>
<dbReference type="PANTHER" id="PTHR23501:SF109">
    <property type="entry name" value="MAJOR FACILITATOR SUPERFAMILY (MFS) PROFILE DOMAIN-CONTAINING PROTEIN-RELATED"/>
    <property type="match status" value="1"/>
</dbReference>
<dbReference type="GeneID" id="64976812"/>
<comment type="subcellular location">
    <subcellularLocation>
        <location evidence="1">Membrane</location>
        <topology evidence="1">Multi-pass membrane protein</topology>
    </subcellularLocation>
</comment>
<keyword evidence="5 7" id="KW-0472">Membrane</keyword>
<evidence type="ECO:0000256" key="2">
    <source>
        <dbReference type="ARBA" id="ARBA00022448"/>
    </source>
</evidence>
<dbReference type="Gene3D" id="1.20.1250.20">
    <property type="entry name" value="MFS general substrate transporter like domains"/>
    <property type="match status" value="1"/>
</dbReference>
<keyword evidence="2" id="KW-0813">Transport</keyword>
<feature type="transmembrane region" description="Helical" evidence="7">
    <location>
        <begin position="206"/>
        <end position="226"/>
    </location>
</feature>
<dbReference type="AlphaFoldDB" id="A0A7R7XSZ2"/>
<dbReference type="OrthoDB" id="4139357at2759"/>
<evidence type="ECO:0000256" key="4">
    <source>
        <dbReference type="ARBA" id="ARBA00022989"/>
    </source>
</evidence>
<feature type="transmembrane region" description="Helical" evidence="7">
    <location>
        <begin position="280"/>
        <end position="301"/>
    </location>
</feature>
<dbReference type="InterPro" id="IPR020846">
    <property type="entry name" value="MFS_dom"/>
</dbReference>
<dbReference type="RefSeq" id="XP_041559001.1">
    <property type="nucleotide sequence ID" value="XM_041706635.1"/>
</dbReference>
<evidence type="ECO:0000313" key="9">
    <source>
        <dbReference type="EMBL" id="BCS26807.1"/>
    </source>
</evidence>
<dbReference type="SUPFAM" id="SSF103473">
    <property type="entry name" value="MFS general substrate transporter"/>
    <property type="match status" value="2"/>
</dbReference>
<feature type="transmembrane region" description="Helical" evidence="7">
    <location>
        <begin position="361"/>
        <end position="382"/>
    </location>
</feature>
<feature type="transmembrane region" description="Helical" evidence="7">
    <location>
        <begin position="141"/>
        <end position="162"/>
    </location>
</feature>
<keyword evidence="10" id="KW-1185">Reference proteome</keyword>
<feature type="transmembrane region" description="Helical" evidence="7">
    <location>
        <begin position="322"/>
        <end position="341"/>
    </location>
</feature>
<keyword evidence="3 7" id="KW-0812">Transmembrane</keyword>
<feature type="transmembrane region" description="Helical" evidence="7">
    <location>
        <begin position="247"/>
        <end position="268"/>
    </location>
</feature>
<reference evidence="9" key="2">
    <citation type="submission" date="2021-02" db="EMBL/GenBank/DDBJ databases">
        <title>Aspergillus puulaauensis MK2 genome sequence.</title>
        <authorList>
            <person name="Futagami T."/>
            <person name="Mori K."/>
            <person name="Kadooka C."/>
            <person name="Tanaka T."/>
        </authorList>
    </citation>
    <scope>NUCLEOTIDE SEQUENCE</scope>
    <source>
        <strain evidence="9">MK2</strain>
    </source>
</reference>
<dbReference type="GO" id="GO:0022857">
    <property type="term" value="F:transmembrane transporter activity"/>
    <property type="evidence" value="ECO:0007669"/>
    <property type="project" value="InterPro"/>
</dbReference>
<evidence type="ECO:0000256" key="1">
    <source>
        <dbReference type="ARBA" id="ARBA00004141"/>
    </source>
</evidence>
<feature type="domain" description="Major facilitator superfamily (MFS) profile" evidence="8">
    <location>
        <begin position="50"/>
        <end position="562"/>
    </location>
</feature>
<feature type="transmembrane region" description="Helical" evidence="7">
    <location>
        <begin position="87"/>
        <end position="109"/>
    </location>
</feature>
<reference evidence="9" key="1">
    <citation type="submission" date="2021-01" db="EMBL/GenBank/DDBJ databases">
        <authorList>
            <consortium name="Aspergillus puulaauensis MK2 genome sequencing consortium"/>
            <person name="Kazuki M."/>
            <person name="Futagami T."/>
        </authorList>
    </citation>
    <scope>NUCLEOTIDE SEQUENCE</scope>
    <source>
        <strain evidence="9">MK2</strain>
    </source>
</reference>
<dbReference type="InterPro" id="IPR036259">
    <property type="entry name" value="MFS_trans_sf"/>
</dbReference>
<feature type="transmembrane region" description="Helical" evidence="7">
    <location>
        <begin position="50"/>
        <end position="75"/>
    </location>
</feature>
<name>A0A7R7XSZ2_9EURO</name>
<feature type="transmembrane region" description="Helical" evidence="7">
    <location>
        <begin position="115"/>
        <end position="134"/>
    </location>
</feature>
<feature type="region of interest" description="Disordered" evidence="6">
    <location>
        <begin position="1"/>
        <end position="34"/>
    </location>
</feature>
<dbReference type="EMBL" id="AP024447">
    <property type="protein sequence ID" value="BCS26807.1"/>
    <property type="molecule type" value="Genomic_DNA"/>
</dbReference>
<dbReference type="InterPro" id="IPR010573">
    <property type="entry name" value="MFS_Str1/Tri12-like"/>
</dbReference>
<dbReference type="Proteomes" id="UP000654913">
    <property type="component" value="Chromosome 5"/>
</dbReference>
<protein>
    <recommendedName>
        <fullName evidence="8">Major facilitator superfamily (MFS) profile domain-containing protein</fullName>
    </recommendedName>
</protein>
<dbReference type="PROSITE" id="PS50850">
    <property type="entry name" value="MFS"/>
    <property type="match status" value="1"/>
</dbReference>
<evidence type="ECO:0000256" key="3">
    <source>
        <dbReference type="ARBA" id="ARBA00022692"/>
    </source>
</evidence>
<dbReference type="GO" id="GO:0005886">
    <property type="term" value="C:plasma membrane"/>
    <property type="evidence" value="ECO:0007669"/>
    <property type="project" value="TreeGrafter"/>
</dbReference>
<evidence type="ECO:0000259" key="8">
    <source>
        <dbReference type="PROSITE" id="PS50850"/>
    </source>
</evidence>
<dbReference type="Pfam" id="PF06609">
    <property type="entry name" value="TRI12"/>
    <property type="match status" value="1"/>
</dbReference>
<organism evidence="9 10">
    <name type="scientific">Aspergillus puulaauensis</name>
    <dbReference type="NCBI Taxonomy" id="1220207"/>
    <lineage>
        <taxon>Eukaryota</taxon>
        <taxon>Fungi</taxon>
        <taxon>Dikarya</taxon>
        <taxon>Ascomycota</taxon>
        <taxon>Pezizomycotina</taxon>
        <taxon>Eurotiomycetes</taxon>
        <taxon>Eurotiomycetidae</taxon>
        <taxon>Eurotiales</taxon>
        <taxon>Aspergillaceae</taxon>
        <taxon>Aspergillus</taxon>
    </lineage>
</organism>
<keyword evidence="4 7" id="KW-1133">Transmembrane helix</keyword>
<accession>A0A7R7XSZ2</accession>
<dbReference type="KEGG" id="apuu:APUU_51518A"/>